<accession>A0A023D6B0</accession>
<comment type="caution">
    <text evidence="2">The sequence shown here is derived from an EMBL/GenBank/DDBJ whole genome shotgun (WGS) entry which is preliminary data.</text>
</comment>
<gene>
    <name evidence="2" type="ORF">Amme_072_008</name>
</gene>
<evidence type="ECO:0000313" key="3">
    <source>
        <dbReference type="Proteomes" id="UP000019760"/>
    </source>
</evidence>
<evidence type="ECO:0000313" key="2">
    <source>
        <dbReference type="EMBL" id="GAJ29639.1"/>
    </source>
</evidence>
<reference evidence="2 3" key="2">
    <citation type="journal article" date="2014" name="FEMS Microbiol. Lett.">
        <title>Draft genomic DNA sequence of the facultatively methylotrophic bacterium Acidomonas methanolica type strain MB58.</title>
        <authorList>
            <person name="Higashiura N."/>
            <person name="Hadano H."/>
            <person name="Hirakawa H."/>
            <person name="Matsutani M."/>
            <person name="Takabe S."/>
            <person name="Matsushita K."/>
            <person name="Azuma Y."/>
        </authorList>
    </citation>
    <scope>NUCLEOTIDE SEQUENCE [LARGE SCALE GENOMIC DNA]</scope>
    <source>
        <strain evidence="2 3">MB58</strain>
    </source>
</reference>
<dbReference type="AlphaFoldDB" id="A0A023D6B0"/>
<proteinExistence type="predicted"/>
<evidence type="ECO:0000256" key="1">
    <source>
        <dbReference type="SAM" id="MobiDB-lite"/>
    </source>
</evidence>
<protein>
    <submittedName>
        <fullName evidence="2">Uncharacterized protein</fullName>
    </submittedName>
</protein>
<reference evidence="3" key="1">
    <citation type="journal article" date="2014" name="FEMS Microbiol. Lett.">
        <title>Draft Genomic DNA Sequence of the Facultatively Methylotrophic Bacterium Acidomonas methanolica type strain MB58.</title>
        <authorList>
            <person name="Higashiura N."/>
            <person name="Hadano H."/>
            <person name="Hirakawa H."/>
            <person name="Matsutani M."/>
            <person name="Takabe S."/>
            <person name="Matsushita K."/>
            <person name="Azuma Y."/>
        </authorList>
    </citation>
    <scope>NUCLEOTIDE SEQUENCE [LARGE SCALE GENOMIC DNA]</scope>
    <source>
        <strain evidence="3">MB58</strain>
    </source>
</reference>
<dbReference type="EMBL" id="BAND01000072">
    <property type="protein sequence ID" value="GAJ29639.1"/>
    <property type="molecule type" value="Genomic_DNA"/>
</dbReference>
<dbReference type="Proteomes" id="UP000019760">
    <property type="component" value="Unassembled WGS sequence"/>
</dbReference>
<feature type="region of interest" description="Disordered" evidence="1">
    <location>
        <begin position="21"/>
        <end position="70"/>
    </location>
</feature>
<name>A0A023D6B0_ACIMT</name>
<sequence>MDDGVRGIGPLAQTVQIFKRSPMNRRTESGQGRRPVIRTGEAENVMSGGDKFLDDGNADKSGGASNENSH</sequence>
<organism evidence="2 3">
    <name type="scientific">Acidomonas methanolica NBRC 104435</name>
    <dbReference type="NCBI Taxonomy" id="1231351"/>
    <lineage>
        <taxon>Bacteria</taxon>
        <taxon>Pseudomonadati</taxon>
        <taxon>Pseudomonadota</taxon>
        <taxon>Alphaproteobacteria</taxon>
        <taxon>Acetobacterales</taxon>
        <taxon>Acetobacteraceae</taxon>
        <taxon>Acidomonas</taxon>
    </lineage>
</organism>
<keyword evidence="3" id="KW-1185">Reference proteome</keyword>